<protein>
    <submittedName>
        <fullName evidence="2">Uncharacterized protein</fullName>
    </submittedName>
</protein>
<dbReference type="RefSeq" id="XP_031019648.1">
    <property type="nucleotide sequence ID" value="XM_031156264.1"/>
</dbReference>
<dbReference type="InterPro" id="IPR021842">
    <property type="entry name" value="DUF3435"/>
</dbReference>
<organism evidence="2 3">
    <name type="scientific">Fusarium coffeatum</name>
    <dbReference type="NCBI Taxonomy" id="231269"/>
    <lineage>
        <taxon>Eukaryota</taxon>
        <taxon>Fungi</taxon>
        <taxon>Dikarya</taxon>
        <taxon>Ascomycota</taxon>
        <taxon>Pezizomycotina</taxon>
        <taxon>Sordariomycetes</taxon>
        <taxon>Hypocreomycetidae</taxon>
        <taxon>Hypocreales</taxon>
        <taxon>Nectriaceae</taxon>
        <taxon>Fusarium</taxon>
        <taxon>Fusarium incarnatum-equiseti species complex</taxon>
    </lineage>
</organism>
<reference evidence="2 3" key="1">
    <citation type="submission" date="2018-06" db="EMBL/GenBank/DDBJ databases">
        <title>Fusarium incarnatum-equiseti species complex species 28.</title>
        <authorList>
            <person name="Gardiner D.M."/>
        </authorList>
    </citation>
    <scope>NUCLEOTIDE SEQUENCE [LARGE SCALE GENOMIC DNA]</scope>
    <source>
        <strain evidence="2 3">FIESC_28</strain>
    </source>
</reference>
<accession>A0A366S6V7</accession>
<dbReference type="GeneID" id="41991560"/>
<dbReference type="EMBL" id="QKXC01000044">
    <property type="protein sequence ID" value="RBR25057.1"/>
    <property type="molecule type" value="Genomic_DNA"/>
</dbReference>
<feature type="compositionally biased region" description="Basic and acidic residues" evidence="1">
    <location>
        <begin position="596"/>
        <end position="610"/>
    </location>
</feature>
<feature type="region of interest" description="Disordered" evidence="1">
    <location>
        <begin position="896"/>
        <end position="919"/>
    </location>
</feature>
<evidence type="ECO:0000313" key="3">
    <source>
        <dbReference type="Proteomes" id="UP000253153"/>
    </source>
</evidence>
<comment type="caution">
    <text evidence="2">The sequence shown here is derived from an EMBL/GenBank/DDBJ whole genome shotgun (WGS) entry which is preliminary data.</text>
</comment>
<keyword evidence="3" id="KW-1185">Reference proteome</keyword>
<gene>
    <name evidence="2" type="ORF">FIESC28_02114</name>
</gene>
<dbReference type="AlphaFoldDB" id="A0A366S6V7"/>
<proteinExistence type="predicted"/>
<evidence type="ECO:0000256" key="1">
    <source>
        <dbReference type="SAM" id="MobiDB-lite"/>
    </source>
</evidence>
<evidence type="ECO:0000313" key="2">
    <source>
        <dbReference type="EMBL" id="RBR25057.1"/>
    </source>
</evidence>
<sequence>MAAPPPPGAIAPSPYTLFDRINHISADSEDLFNLLEELEQHVEDSAGWRWHAEQTQIKQNTVYKTYKTFLTGLQLVDQDLNEDEEELAMFPVDKDECFKRMKLYIIFVAKFGHGRRRGTKISYRALVGHRLALMFWYKRIHAKRGTTTTATHSQLFNTLTEAMRYATSKFGLALGASTSFSKVGIPELRQLIDYDTLNAVSIEVSEGHHLAWCIARVCAVRPGSIGISGQRTVNTNDRPFLTWGDIQITRSDNVRFQVRITFRNLKTNYTDPEKAYRKTEKDSSLTCVINSPTNTDNLIFSIPHRLLVLALRRQIIDSVTTIDELMRGNQRNITINREYLSKPVILASKARGLGTSDEAVTVYALTEYLKRRGSKLGYPEALNFYSIRRRAADDLTRQVGRDASRAIMNHDAQSRVLEKYYLSLGDAVDLSRVALDEDTSDLGQEGYSHQIDQESTLAANVLSHQKAREIHGPAVNALMVKLMSSDPGFPYTASNAELKNYKRRIRRVALDSLLGIEVQKEREKMTRMDFNRRLKHLSDSKLMDMVMENARAQLALGDTDHLEEEDDNPAIDGETQEIIHGLEEKAEKDLEEQVVDGDHRGEVLRELDGDGREDDDEGDGDSRTIPQAIEVDYETAARTFMQALLENTLSQHKDYKHNPTVCPLCQEDDTITDPAIKNKIWSAQIKLNDHMKTAFHTPRAQWIRRVEANHQVDGSGNGTNCPYYERVGNTRSFIRVSSLVRHIETNNEPAHKAFAQEDGWFTPGWASHPEVKSASARQTKETAHRMDTAFLNIPYSGEQAIEPRPHESIPNAVRAPGPSPMVPIPGAVWLTGDEMFRPGPSVLDAQFAALTIWTSQPPITSPPIPAHLNDHVIMVSPYTGEPVEPIESIEPVEAVEQVNKKRQSEAIEPPTTKRPRRDD</sequence>
<dbReference type="OrthoDB" id="5082546at2759"/>
<dbReference type="Proteomes" id="UP000253153">
    <property type="component" value="Unassembled WGS sequence"/>
</dbReference>
<dbReference type="Pfam" id="PF11917">
    <property type="entry name" value="DUF3435"/>
    <property type="match status" value="1"/>
</dbReference>
<name>A0A366S6V7_9HYPO</name>
<feature type="region of interest" description="Disordered" evidence="1">
    <location>
        <begin position="590"/>
        <end position="627"/>
    </location>
</feature>